<dbReference type="InterPro" id="IPR021508">
    <property type="entry name" value="Gp17-like"/>
</dbReference>
<protein>
    <submittedName>
        <fullName evidence="1">DUF3168 domain-containing protein</fullName>
    </submittedName>
</protein>
<comment type="caution">
    <text evidence="1">The sequence shown here is derived from an EMBL/GenBank/DDBJ whole genome shotgun (WGS) entry which is preliminary data.</text>
</comment>
<dbReference type="AlphaFoldDB" id="A0A3P3QMX3"/>
<keyword evidence="2" id="KW-1185">Reference proteome</keyword>
<dbReference type="RefSeq" id="WP_046521128.1">
    <property type="nucleotide sequence ID" value="NZ_LAVS01000090.1"/>
</dbReference>
<gene>
    <name evidence="1" type="ORF">EIK76_00430</name>
</gene>
<evidence type="ECO:0000313" key="1">
    <source>
        <dbReference type="EMBL" id="RRJ22587.1"/>
    </source>
</evidence>
<dbReference type="Gene3D" id="3.30.2000.30">
    <property type="match status" value="1"/>
</dbReference>
<dbReference type="InterPro" id="IPR053745">
    <property type="entry name" value="Viral_Tail_Comp_sf"/>
</dbReference>
<organism evidence="1 2">
    <name type="scientific">Rheinheimera mesophila</name>
    <dbReference type="NCBI Taxonomy" id="1547515"/>
    <lineage>
        <taxon>Bacteria</taxon>
        <taxon>Pseudomonadati</taxon>
        <taxon>Pseudomonadota</taxon>
        <taxon>Gammaproteobacteria</taxon>
        <taxon>Chromatiales</taxon>
        <taxon>Chromatiaceae</taxon>
        <taxon>Rheinheimera</taxon>
    </lineage>
</organism>
<dbReference type="Proteomes" id="UP000276260">
    <property type="component" value="Unassembled WGS sequence"/>
</dbReference>
<evidence type="ECO:0000313" key="2">
    <source>
        <dbReference type="Proteomes" id="UP000276260"/>
    </source>
</evidence>
<accession>A0A3P3QMX3</accession>
<dbReference type="Pfam" id="PF11367">
    <property type="entry name" value="Tail_completion_gp17"/>
    <property type="match status" value="1"/>
</dbReference>
<reference evidence="1 2" key="1">
    <citation type="submission" date="2018-11" db="EMBL/GenBank/DDBJ databases">
        <title>Draft genome analysis of Rheinheimera mesophila isolated from an industrial waste site.</title>
        <authorList>
            <person name="Yu Q."/>
            <person name="Qi Y."/>
            <person name="Zhang H."/>
            <person name="Lu Y."/>
            <person name="Pu J."/>
        </authorList>
    </citation>
    <scope>NUCLEOTIDE SEQUENCE [LARGE SCALE GENOMIC DNA]</scope>
    <source>
        <strain evidence="1 2">IITR13</strain>
    </source>
</reference>
<proteinExistence type="predicted"/>
<sequence>MSDAAPIEFTIRDYLLAQPEIQALVVDRITPVYPDEDAEFPYIIYQASKPKRQRDLDGEKSDIGDFVMTFKLVAENFVQLKLLVKEVTTALEDCTDANDHYAFINIDVEEVDQEGDPEQLWVSSDLVSEITFKYMS</sequence>
<dbReference type="EMBL" id="RRCF01000001">
    <property type="protein sequence ID" value="RRJ22587.1"/>
    <property type="molecule type" value="Genomic_DNA"/>
</dbReference>
<name>A0A3P3QMX3_9GAMM</name>